<evidence type="ECO:0000256" key="4">
    <source>
        <dbReference type="PROSITE-ProRule" id="PRU00169"/>
    </source>
</evidence>
<keyword evidence="3" id="KW-0804">Transcription</keyword>
<gene>
    <name evidence="7" type="ORF">GCM10010971_02180</name>
</gene>
<dbReference type="Proteomes" id="UP000621859">
    <property type="component" value="Unassembled WGS sequence"/>
</dbReference>
<dbReference type="CDD" id="cd06170">
    <property type="entry name" value="LuxR_C_like"/>
    <property type="match status" value="1"/>
</dbReference>
<dbReference type="Pfam" id="PF00196">
    <property type="entry name" value="GerE"/>
    <property type="match status" value="1"/>
</dbReference>
<sequence length="211" mass="22734">MTSDTRCQLAVVHRNPLIACGIQGLLANASDIAVAVYGPEAIESARFTDVDVIVGDYDTASVFLRRLRGGSRYPVSAPRVLLLTARDREWEVRNALDLGAHGYLLLDCDARSLQDCVRKLARGQRYISDALSQRLADSLSRESLTAREQDVLTLLASGNCNKEIASSLGISVGTTKTHVAAILDKLQADSRTQAAAIARDRGLLASSYAGF</sequence>
<dbReference type="SUPFAM" id="SSF52172">
    <property type="entry name" value="CheY-like"/>
    <property type="match status" value="1"/>
</dbReference>
<evidence type="ECO:0000313" key="7">
    <source>
        <dbReference type="EMBL" id="GGP24399.1"/>
    </source>
</evidence>
<evidence type="ECO:0000256" key="2">
    <source>
        <dbReference type="ARBA" id="ARBA00023125"/>
    </source>
</evidence>
<dbReference type="SMART" id="SM00421">
    <property type="entry name" value="HTH_LUXR"/>
    <property type="match status" value="1"/>
</dbReference>
<organism evidence="7 8">
    <name type="scientific">Silvimonas amylolytica</name>
    <dbReference type="NCBI Taxonomy" id="449663"/>
    <lineage>
        <taxon>Bacteria</taxon>
        <taxon>Pseudomonadati</taxon>
        <taxon>Pseudomonadota</taxon>
        <taxon>Betaproteobacteria</taxon>
        <taxon>Neisseriales</taxon>
        <taxon>Chitinibacteraceae</taxon>
        <taxon>Silvimonas</taxon>
    </lineage>
</organism>
<dbReference type="PRINTS" id="PR00038">
    <property type="entry name" value="HTHLUXR"/>
</dbReference>
<feature type="domain" description="HTH luxR-type" evidence="5">
    <location>
        <begin position="137"/>
        <end position="202"/>
    </location>
</feature>
<dbReference type="InterPro" id="IPR001789">
    <property type="entry name" value="Sig_transdc_resp-reg_receiver"/>
</dbReference>
<evidence type="ECO:0000313" key="8">
    <source>
        <dbReference type="Proteomes" id="UP000621859"/>
    </source>
</evidence>
<dbReference type="InterPro" id="IPR011006">
    <property type="entry name" value="CheY-like_superfamily"/>
</dbReference>
<keyword evidence="2 7" id="KW-0238">DNA-binding</keyword>
<evidence type="ECO:0000259" key="6">
    <source>
        <dbReference type="PROSITE" id="PS50110"/>
    </source>
</evidence>
<proteinExistence type="predicted"/>
<keyword evidence="1" id="KW-0805">Transcription regulation</keyword>
<keyword evidence="8" id="KW-1185">Reference proteome</keyword>
<evidence type="ECO:0000259" key="5">
    <source>
        <dbReference type="PROSITE" id="PS50043"/>
    </source>
</evidence>
<dbReference type="EMBL" id="BMLY01000001">
    <property type="protein sequence ID" value="GGP24399.1"/>
    <property type="molecule type" value="Genomic_DNA"/>
</dbReference>
<dbReference type="GO" id="GO:0003677">
    <property type="term" value="F:DNA binding"/>
    <property type="evidence" value="ECO:0007669"/>
    <property type="project" value="UniProtKB-KW"/>
</dbReference>
<keyword evidence="4" id="KW-0597">Phosphoprotein</keyword>
<dbReference type="RefSeq" id="WP_188687840.1">
    <property type="nucleotide sequence ID" value="NZ_BMLY01000001.1"/>
</dbReference>
<evidence type="ECO:0000256" key="1">
    <source>
        <dbReference type="ARBA" id="ARBA00023015"/>
    </source>
</evidence>
<dbReference type="InterPro" id="IPR016032">
    <property type="entry name" value="Sig_transdc_resp-reg_C-effctor"/>
</dbReference>
<dbReference type="SUPFAM" id="SSF46894">
    <property type="entry name" value="C-terminal effector domain of the bipartite response regulators"/>
    <property type="match status" value="1"/>
</dbReference>
<dbReference type="PANTHER" id="PTHR44688">
    <property type="entry name" value="DNA-BINDING TRANSCRIPTIONAL ACTIVATOR DEVR_DOSR"/>
    <property type="match status" value="1"/>
</dbReference>
<comment type="caution">
    <text evidence="7">The sequence shown here is derived from an EMBL/GenBank/DDBJ whole genome shotgun (WGS) entry which is preliminary data.</text>
</comment>
<dbReference type="Gene3D" id="3.40.50.2300">
    <property type="match status" value="1"/>
</dbReference>
<feature type="domain" description="Response regulatory" evidence="6">
    <location>
        <begin position="8"/>
        <end position="121"/>
    </location>
</feature>
<dbReference type="PANTHER" id="PTHR44688:SF16">
    <property type="entry name" value="DNA-BINDING TRANSCRIPTIONAL ACTIVATOR DEVR_DOSR"/>
    <property type="match status" value="1"/>
</dbReference>
<protein>
    <submittedName>
        <fullName evidence="7">DNA-binding response regulator</fullName>
    </submittedName>
</protein>
<dbReference type="PROSITE" id="PS50110">
    <property type="entry name" value="RESPONSE_REGULATORY"/>
    <property type="match status" value="1"/>
</dbReference>
<dbReference type="PROSITE" id="PS50043">
    <property type="entry name" value="HTH_LUXR_2"/>
    <property type="match status" value="1"/>
</dbReference>
<accession>A0ABQ2PGL6</accession>
<name>A0ABQ2PGL6_9NEIS</name>
<reference evidence="8" key="1">
    <citation type="journal article" date="2019" name="Int. J. Syst. Evol. Microbiol.">
        <title>The Global Catalogue of Microorganisms (GCM) 10K type strain sequencing project: providing services to taxonomists for standard genome sequencing and annotation.</title>
        <authorList>
            <consortium name="The Broad Institute Genomics Platform"/>
            <consortium name="The Broad Institute Genome Sequencing Center for Infectious Disease"/>
            <person name="Wu L."/>
            <person name="Ma J."/>
        </authorList>
    </citation>
    <scope>NUCLEOTIDE SEQUENCE [LARGE SCALE GENOMIC DNA]</scope>
    <source>
        <strain evidence="8">CGMCC 1.8860</strain>
    </source>
</reference>
<feature type="modified residue" description="4-aspartylphosphate" evidence="4">
    <location>
        <position position="56"/>
    </location>
</feature>
<dbReference type="InterPro" id="IPR000792">
    <property type="entry name" value="Tscrpt_reg_LuxR_C"/>
</dbReference>
<evidence type="ECO:0000256" key="3">
    <source>
        <dbReference type="ARBA" id="ARBA00023163"/>
    </source>
</evidence>